<evidence type="ECO:0000313" key="3">
    <source>
        <dbReference type="EMBL" id="SLM33555.1"/>
    </source>
</evidence>
<evidence type="ECO:0000256" key="1">
    <source>
        <dbReference type="SAM" id="SignalP"/>
    </source>
</evidence>
<name>A0A1W5CS31_9LECA</name>
<dbReference type="Proteomes" id="UP000192927">
    <property type="component" value="Unassembled WGS sequence"/>
</dbReference>
<dbReference type="InterPro" id="IPR055795">
    <property type="entry name" value="DUF7371"/>
</dbReference>
<evidence type="ECO:0000259" key="2">
    <source>
        <dbReference type="Pfam" id="PF24086"/>
    </source>
</evidence>
<keyword evidence="1" id="KW-0732">Signal</keyword>
<sequence length="708" mass="72493">MRLSELTAVAMFTAAIGAETDASTCEAVSTVYVTVSGPPTIETFNLIDASSAIISTASSVEAQPYIWTGVAAADTSIDTTAAVTSYLTYTEVFSVIEGPTTSATADQGSYYFTKENGTTVWLGDKTPPVTDALVTGTTTVVVEPTPGSVFTSSGLTTSGGVATSSGVSLPNPTSAVPEAPAAATSFSTVFLTIVTTEQATETITETTYTAPTSMRTLAGLEAPAANTSFSTVFLTIVTTEQVTETLTETTYTVPRSTRILAGLGSSGWNTSLTTLQTIKAGPTASRVSNQWSVQKGVPHTIVHSLQSGYSYSLSGSAASGYVSKNKVERQVGAIVYANINGVAVSWTNDYDGGSNPTSTTSTSATPAPVASPYGFSLTVPVITPATYAPVSTVVPVSSSESPSISGPVPLPSSISFGGAVPLGPPSVYPLSSATTAVGSASFTSFTSLAATPPSSSTVTSIGSPTTVTEGLIAVSSTAAVSSEVVTTTRFSNASATTSAAAATSSCPGQFGHFTITFDDLPTFGAGPNNTDYPPLFSPYHDLFWSQGFAYAPPPSDPFLPISSPQLAIFIVNASANVHSIDSSGGGGFSAGLNIAESAFWVDAYGAYLGCNDGGPVECIVNILGYVYSSATDNPDPSFRQTVTLPPCPGLVNCTLTPVTFTDDFRSLTGLEFIATIGGTPVTWFMDDLQLGWSNNTCAAGLRRDTLPL</sequence>
<feature type="domain" description="DUF7371" evidence="2">
    <location>
        <begin position="510"/>
        <end position="703"/>
    </location>
</feature>
<dbReference type="Pfam" id="PF24086">
    <property type="entry name" value="DUF7371"/>
    <property type="match status" value="1"/>
</dbReference>
<feature type="signal peptide" evidence="1">
    <location>
        <begin position="1"/>
        <end position="18"/>
    </location>
</feature>
<keyword evidence="4" id="KW-1185">Reference proteome</keyword>
<proteinExistence type="predicted"/>
<reference evidence="4" key="1">
    <citation type="submission" date="2017-03" db="EMBL/GenBank/DDBJ databases">
        <authorList>
            <person name="Sharma R."/>
            <person name="Thines M."/>
        </authorList>
    </citation>
    <scope>NUCLEOTIDE SEQUENCE [LARGE SCALE GENOMIC DNA]</scope>
</reference>
<organism evidence="3 4">
    <name type="scientific">Lasallia pustulata</name>
    <dbReference type="NCBI Taxonomy" id="136370"/>
    <lineage>
        <taxon>Eukaryota</taxon>
        <taxon>Fungi</taxon>
        <taxon>Dikarya</taxon>
        <taxon>Ascomycota</taxon>
        <taxon>Pezizomycotina</taxon>
        <taxon>Lecanoromycetes</taxon>
        <taxon>OSLEUM clade</taxon>
        <taxon>Umbilicariomycetidae</taxon>
        <taxon>Umbilicariales</taxon>
        <taxon>Umbilicariaceae</taxon>
        <taxon>Lasallia</taxon>
    </lineage>
</organism>
<accession>A0A1W5CS31</accession>
<dbReference type="AlphaFoldDB" id="A0A1W5CS31"/>
<evidence type="ECO:0000313" key="4">
    <source>
        <dbReference type="Proteomes" id="UP000192927"/>
    </source>
</evidence>
<feature type="chain" id="PRO_5012393584" description="DUF7371 domain-containing protein" evidence="1">
    <location>
        <begin position="19"/>
        <end position="708"/>
    </location>
</feature>
<protein>
    <recommendedName>
        <fullName evidence="2">DUF7371 domain-containing protein</fullName>
    </recommendedName>
</protein>
<dbReference type="EMBL" id="FWEW01000062">
    <property type="protein sequence ID" value="SLM33555.1"/>
    <property type="molecule type" value="Genomic_DNA"/>
</dbReference>